<dbReference type="InterPro" id="IPR022642">
    <property type="entry name" value="CheR_C"/>
</dbReference>
<dbReference type="InterPro" id="IPR036804">
    <property type="entry name" value="CheR_N_sf"/>
</dbReference>
<protein>
    <recommendedName>
        <fullName evidence="2">protein-glutamate O-methyltransferase</fullName>
        <ecNumber evidence="2">2.1.1.80</ecNumber>
    </recommendedName>
</protein>
<dbReference type="InterPro" id="IPR000780">
    <property type="entry name" value="CheR_MeTrfase"/>
</dbReference>
<evidence type="ECO:0000259" key="6">
    <source>
        <dbReference type="PROSITE" id="PS50123"/>
    </source>
</evidence>
<dbReference type="AlphaFoldDB" id="A0A1F2P7J6"/>
<dbReference type="Pfam" id="PF01739">
    <property type="entry name" value="CheR"/>
    <property type="match status" value="1"/>
</dbReference>
<dbReference type="SMART" id="SM00138">
    <property type="entry name" value="MeTrc"/>
    <property type="match status" value="1"/>
</dbReference>
<accession>A0A1F2P7J6</accession>
<comment type="catalytic activity">
    <reaction evidence="1">
        <text>L-glutamyl-[protein] + S-adenosyl-L-methionine = [protein]-L-glutamate 5-O-methyl ester + S-adenosyl-L-homocysteine</text>
        <dbReference type="Rhea" id="RHEA:24452"/>
        <dbReference type="Rhea" id="RHEA-COMP:10208"/>
        <dbReference type="Rhea" id="RHEA-COMP:10311"/>
        <dbReference type="ChEBI" id="CHEBI:29973"/>
        <dbReference type="ChEBI" id="CHEBI:57856"/>
        <dbReference type="ChEBI" id="CHEBI:59789"/>
        <dbReference type="ChEBI" id="CHEBI:82795"/>
        <dbReference type="EC" id="2.1.1.80"/>
    </reaction>
</comment>
<dbReference type="GO" id="GO:0032259">
    <property type="term" value="P:methylation"/>
    <property type="evidence" value="ECO:0007669"/>
    <property type="project" value="UniProtKB-KW"/>
</dbReference>
<keyword evidence="4" id="KW-0808">Transferase</keyword>
<feature type="domain" description="CheR-type methyltransferase" evidence="6">
    <location>
        <begin position="1"/>
        <end position="271"/>
    </location>
</feature>
<dbReference type="PATRIC" id="fig|1839936.3.peg.530"/>
<sequence length="274" mass="32300">MQRGEDSYFEDLKEKIKRDTAFDCHQYKDAYLKRRFAIRMRIHGARSYQDYMKVLDTHPEEYQELIDTLTINVTEFMRDPSVYDAFFPLLRDMVSIKRREGDKRIKIWSAGCSTGEEPYSIAILLNKALGEGFGDFSVRIIASDIDEGALRKAREGLYKRDALKNLSENEIRIYFTKEGGLYRISDELKRVVRFVKHDLIHQQEYKFCDVIFCRNVAIYFSREQQKDLYMKFYRGLKDGGYFIAGKSETLVGEAAKLFSQVNAKEKIYQKRVLR</sequence>
<reference evidence="7" key="2">
    <citation type="journal article" date="2020" name="mSystems">
        <title>Genome- and Community-Level Interaction Insights into Carbon Utilization and Element Cycling Functions of Hydrothermarchaeota in Hydrothermal Sediment.</title>
        <authorList>
            <person name="Zhou Z."/>
            <person name="Liu Y."/>
            <person name="Xu W."/>
            <person name="Pan J."/>
            <person name="Luo Z.H."/>
            <person name="Li M."/>
        </authorList>
    </citation>
    <scope>NUCLEOTIDE SEQUENCE [LARGE SCALE GENOMIC DNA]</scope>
    <source>
        <strain evidence="7">HyVt-386</strain>
    </source>
</reference>
<organism evidence="8 9">
    <name type="scientific">Candidatus Syntropharchaeum butanivorans</name>
    <dbReference type="NCBI Taxonomy" id="1839936"/>
    <lineage>
        <taxon>Archaea</taxon>
        <taxon>Methanobacteriati</taxon>
        <taxon>Methanobacteriota</taxon>
        <taxon>Stenosarchaea group</taxon>
        <taxon>Methanomicrobia</taxon>
        <taxon>Methanosarcinales</taxon>
        <taxon>ANME-2 cluster</taxon>
        <taxon>Candidatus Syntropharchaeum</taxon>
    </lineage>
</organism>
<dbReference type="InterPro" id="IPR029063">
    <property type="entry name" value="SAM-dependent_MTases_sf"/>
</dbReference>
<comment type="caution">
    <text evidence="8">The sequence shown here is derived from an EMBL/GenBank/DDBJ whole genome shotgun (WGS) entry which is preliminary data.</text>
</comment>
<dbReference type="PROSITE" id="PS50123">
    <property type="entry name" value="CHER"/>
    <property type="match status" value="1"/>
</dbReference>
<dbReference type="Gene3D" id="1.10.155.10">
    <property type="entry name" value="Chemotaxis receptor methyltransferase CheR, N-terminal domain"/>
    <property type="match status" value="1"/>
</dbReference>
<keyword evidence="3" id="KW-0489">Methyltransferase</keyword>
<evidence type="ECO:0000256" key="2">
    <source>
        <dbReference type="ARBA" id="ARBA00012534"/>
    </source>
</evidence>
<dbReference type="PANTHER" id="PTHR24422:SF10">
    <property type="entry name" value="CHEMOTAXIS PROTEIN METHYLTRANSFERASE 2"/>
    <property type="match status" value="1"/>
</dbReference>
<keyword evidence="9" id="KW-1185">Reference proteome</keyword>
<dbReference type="Proteomes" id="UP000885936">
    <property type="component" value="Unassembled WGS sequence"/>
</dbReference>
<dbReference type="PRINTS" id="PR00996">
    <property type="entry name" value="CHERMTFRASE"/>
</dbReference>
<dbReference type="Proteomes" id="UP000185779">
    <property type="component" value="Unassembled WGS sequence"/>
</dbReference>
<dbReference type="STRING" id="1839936.SBU_000523"/>
<dbReference type="InterPro" id="IPR050903">
    <property type="entry name" value="Bact_Chemotaxis_MeTrfase"/>
</dbReference>
<dbReference type="EMBL" id="LYOR01000002">
    <property type="protein sequence ID" value="OFV66556.1"/>
    <property type="molecule type" value="Genomic_DNA"/>
</dbReference>
<dbReference type="GO" id="GO:0008983">
    <property type="term" value="F:protein-glutamate O-methyltransferase activity"/>
    <property type="evidence" value="ECO:0007669"/>
    <property type="project" value="UniProtKB-EC"/>
</dbReference>
<dbReference type="SUPFAM" id="SSF53335">
    <property type="entry name" value="S-adenosyl-L-methionine-dependent methyltransferases"/>
    <property type="match status" value="1"/>
</dbReference>
<dbReference type="Gene3D" id="3.40.50.150">
    <property type="entry name" value="Vaccinia Virus protein VP39"/>
    <property type="match status" value="1"/>
</dbReference>
<keyword evidence="5" id="KW-0949">S-adenosyl-L-methionine</keyword>
<dbReference type="EC" id="2.1.1.80" evidence="2"/>
<evidence type="ECO:0000256" key="5">
    <source>
        <dbReference type="ARBA" id="ARBA00022691"/>
    </source>
</evidence>
<gene>
    <name evidence="7" type="ORF">ENI32_02265</name>
    <name evidence="8" type="ORF">SBU_000523</name>
</gene>
<evidence type="ECO:0000256" key="3">
    <source>
        <dbReference type="ARBA" id="ARBA00022603"/>
    </source>
</evidence>
<evidence type="ECO:0000313" key="8">
    <source>
        <dbReference type="EMBL" id="OFV66556.1"/>
    </source>
</evidence>
<proteinExistence type="predicted"/>
<evidence type="ECO:0000256" key="1">
    <source>
        <dbReference type="ARBA" id="ARBA00001541"/>
    </source>
</evidence>
<evidence type="ECO:0000313" key="9">
    <source>
        <dbReference type="Proteomes" id="UP000185779"/>
    </source>
</evidence>
<evidence type="ECO:0000256" key="4">
    <source>
        <dbReference type="ARBA" id="ARBA00022679"/>
    </source>
</evidence>
<dbReference type="SUPFAM" id="SSF47757">
    <property type="entry name" value="Chemotaxis receptor methyltransferase CheR, N-terminal domain"/>
    <property type="match status" value="1"/>
</dbReference>
<name>A0A1F2P7J6_9EURY</name>
<dbReference type="InterPro" id="IPR022641">
    <property type="entry name" value="CheR_N"/>
</dbReference>
<reference evidence="8 9" key="1">
    <citation type="submission" date="2016-05" db="EMBL/GenBank/DDBJ databases">
        <title>Microbial consortia oxidize butane by reversing methanogenesis.</title>
        <authorList>
            <person name="Laso-Perez R."/>
            <person name="Richter M."/>
            <person name="Wegener G."/>
            <person name="Musat F."/>
        </authorList>
    </citation>
    <scope>NUCLEOTIDE SEQUENCE [LARGE SCALE GENOMIC DNA]</scope>
    <source>
        <strain evidence="8">BOX1</strain>
    </source>
</reference>
<evidence type="ECO:0000313" key="7">
    <source>
        <dbReference type="EMBL" id="HEC56697.1"/>
    </source>
</evidence>
<dbReference type="EMBL" id="DRIE01000036">
    <property type="protein sequence ID" value="HEC56697.1"/>
    <property type="molecule type" value="Genomic_DNA"/>
</dbReference>
<dbReference type="PANTHER" id="PTHR24422">
    <property type="entry name" value="CHEMOTAXIS PROTEIN METHYLTRANSFERASE"/>
    <property type="match status" value="1"/>
</dbReference>
<dbReference type="Pfam" id="PF03705">
    <property type="entry name" value="CheR_N"/>
    <property type="match status" value="1"/>
</dbReference>